<feature type="region of interest" description="Disordered" evidence="1">
    <location>
        <begin position="856"/>
        <end position="902"/>
    </location>
</feature>
<organism evidence="2 3">
    <name type="scientific">Elysia marginata</name>
    <dbReference type="NCBI Taxonomy" id="1093978"/>
    <lineage>
        <taxon>Eukaryota</taxon>
        <taxon>Metazoa</taxon>
        <taxon>Spiralia</taxon>
        <taxon>Lophotrochozoa</taxon>
        <taxon>Mollusca</taxon>
        <taxon>Gastropoda</taxon>
        <taxon>Heterobranchia</taxon>
        <taxon>Euthyneura</taxon>
        <taxon>Panpulmonata</taxon>
        <taxon>Sacoglossa</taxon>
        <taxon>Placobranchoidea</taxon>
        <taxon>Plakobranchidae</taxon>
        <taxon>Elysia</taxon>
    </lineage>
</organism>
<protein>
    <submittedName>
        <fullName evidence="2">Adenylate cyclase</fullName>
    </submittedName>
</protein>
<proteinExistence type="predicted"/>
<dbReference type="AlphaFoldDB" id="A0AAV4J834"/>
<feature type="region of interest" description="Disordered" evidence="1">
    <location>
        <begin position="791"/>
        <end position="829"/>
    </location>
</feature>
<feature type="region of interest" description="Disordered" evidence="1">
    <location>
        <begin position="75"/>
        <end position="166"/>
    </location>
</feature>
<accession>A0AAV4J834</accession>
<feature type="region of interest" description="Disordered" evidence="1">
    <location>
        <begin position="689"/>
        <end position="758"/>
    </location>
</feature>
<feature type="compositionally biased region" description="Polar residues" evidence="1">
    <location>
        <begin position="81"/>
        <end position="116"/>
    </location>
</feature>
<feature type="region of interest" description="Disordered" evidence="1">
    <location>
        <begin position="353"/>
        <end position="380"/>
    </location>
</feature>
<dbReference type="Proteomes" id="UP000762676">
    <property type="component" value="Unassembled WGS sequence"/>
</dbReference>
<gene>
    <name evidence="2" type="ORF">ElyMa_001522800</name>
</gene>
<reference evidence="2 3" key="1">
    <citation type="journal article" date="2021" name="Elife">
        <title>Chloroplast acquisition without the gene transfer in kleptoplastic sea slugs, Plakobranchus ocellatus.</title>
        <authorList>
            <person name="Maeda T."/>
            <person name="Takahashi S."/>
            <person name="Yoshida T."/>
            <person name="Shimamura S."/>
            <person name="Takaki Y."/>
            <person name="Nagai Y."/>
            <person name="Toyoda A."/>
            <person name="Suzuki Y."/>
            <person name="Arimoto A."/>
            <person name="Ishii H."/>
            <person name="Satoh N."/>
            <person name="Nishiyama T."/>
            <person name="Hasebe M."/>
            <person name="Maruyama T."/>
            <person name="Minagawa J."/>
            <person name="Obokata J."/>
            <person name="Shigenobu S."/>
        </authorList>
    </citation>
    <scope>NUCLEOTIDE SEQUENCE [LARGE SCALE GENOMIC DNA]</scope>
</reference>
<sequence length="956" mass="104689">MITFFLNERILPRDPTCILPPPSPPCTPQDSLPPQIRSCDSISSAVAPVRTSFTSGLSVSPDPSANMSLLVPSGNMERRQNSTSLDRLQAQASSLERSRTTSGLALSPPATSSGSLNKKRQSVTDSPNMSRNPLRKLSSSSLGQHGGASSAQGDNAGSHRNKGPELPEVHFFNAKMQCQQQQQSGSRPSSMQVQNDMFDSLKARHSRRGGSCTTVPSPASPISPKSTVSDGARAVKTMASPTASRHQIASGHSLRKVSSEPSCKPPVNPANSNIILYTRPNPPIYKCISPTTSVRPQLKVVTEYEVLDDPIISNTDDQNISPVKFLQPKTIFPATDTSSDARYKEDCYYAQLSQCSSRPPPPPPAPPIQFHQPVSQDDEEENFVTGVYREPIDRCVSATPSQRSNASSEQTVIIHDDLSESSSPTKARPARHFKEVQKGPKSPVLRKTSHASSISPALSPSGGGLVASIDGKNMSLLPASDDEIPPPLPPRSAESLRKRLSTDLNGLSCLPSDNIRHNQNINNCNKREYRKSYPAVPNARAKYFSPPRQRRETFNPNFVSDDEKDSVSSRPLSDHSSIVFLNPIELKPSKSALIRQLPNREVTPDVLNYVFTSPCGTLDRFRSRSSDTINSIPHCPPTPKFPLVGPSDSLTRLLQELTAEADSHYYDDDDDDEDEDFIDELYPRRENYLPDLKNQDVYSNNNVDKITSQPPKSPSSDRTRARLLRKKFLAGRGDLKRGPAKNRNVGAPNSSPSAPHQRASVINPFQIKRRQPHSCPPRHCRSLDYIASDLEDEASNGGNSSSRHHPLVYQVPSSNGSQSSAFDDDIFHNSGSPQTRHAYLMPLIFGARAVMTPRLSSQAEQTTSLSSLASSSSDLSHSDPHVRADSGSAAYESEYDNYRPGHVTSDGEDLYFCPGRISDVEEADSVDDVNVDDVTVSDNFSMDMPVPRFHKKTTQV</sequence>
<name>A0AAV4J834_9GAST</name>
<evidence type="ECO:0000256" key="1">
    <source>
        <dbReference type="SAM" id="MobiDB-lite"/>
    </source>
</evidence>
<evidence type="ECO:0000313" key="2">
    <source>
        <dbReference type="EMBL" id="GFS18460.1"/>
    </source>
</evidence>
<feature type="compositionally biased region" description="Polar residues" evidence="1">
    <location>
        <begin position="696"/>
        <end position="714"/>
    </location>
</feature>
<feature type="compositionally biased region" description="Polar residues" evidence="1">
    <location>
        <begin position="123"/>
        <end position="155"/>
    </location>
</feature>
<dbReference type="EMBL" id="BMAT01002996">
    <property type="protein sequence ID" value="GFS18460.1"/>
    <property type="molecule type" value="Genomic_DNA"/>
</dbReference>
<keyword evidence="3" id="KW-1185">Reference proteome</keyword>
<feature type="compositionally biased region" description="Polar residues" evidence="1">
    <location>
        <begin position="811"/>
        <end position="821"/>
    </location>
</feature>
<feature type="region of interest" description="Disordered" evidence="1">
    <location>
        <begin position="205"/>
        <end position="265"/>
    </location>
</feature>
<comment type="caution">
    <text evidence="2">The sequence shown here is derived from an EMBL/GenBank/DDBJ whole genome shotgun (WGS) entry which is preliminary data.</text>
</comment>
<feature type="compositionally biased region" description="Low complexity" evidence="1">
    <location>
        <begin position="864"/>
        <end position="875"/>
    </location>
</feature>
<evidence type="ECO:0000313" key="3">
    <source>
        <dbReference type="Proteomes" id="UP000762676"/>
    </source>
</evidence>
<feature type="region of interest" description="Disordered" evidence="1">
    <location>
        <begin position="415"/>
        <end position="466"/>
    </location>
</feature>
<feature type="compositionally biased region" description="Pro residues" evidence="1">
    <location>
        <begin position="358"/>
        <end position="367"/>
    </location>
</feature>
<feature type="region of interest" description="Disordered" evidence="1">
    <location>
        <begin position="549"/>
        <end position="572"/>
    </location>
</feature>